<organism evidence="4">
    <name type="scientific">Alsobacter sp. KACC 23698</name>
    <dbReference type="NCBI Taxonomy" id="3149229"/>
    <lineage>
        <taxon>Bacteria</taxon>
        <taxon>Pseudomonadati</taxon>
        <taxon>Pseudomonadota</taxon>
        <taxon>Alphaproteobacteria</taxon>
        <taxon>Hyphomicrobiales</taxon>
        <taxon>Alsobacteraceae</taxon>
        <taxon>Alsobacter</taxon>
    </lineage>
</organism>
<feature type="chain" id="PRO_5043761623" evidence="1">
    <location>
        <begin position="24"/>
        <end position="458"/>
    </location>
</feature>
<gene>
    <name evidence="4" type="ORF">ABEG18_08600</name>
</gene>
<dbReference type="Pfam" id="PF06742">
    <property type="entry name" value="DUF1214"/>
    <property type="match status" value="1"/>
</dbReference>
<keyword evidence="1" id="KW-0732">Signal</keyword>
<dbReference type="RefSeq" id="WP_406857659.1">
    <property type="nucleotide sequence ID" value="NZ_CP157484.1"/>
</dbReference>
<dbReference type="Gene3D" id="2.60.40.1610">
    <property type="entry name" value="Domain of unknown function DUF1254"/>
    <property type="match status" value="1"/>
</dbReference>
<accession>A0AAU7JK56</accession>
<dbReference type="AlphaFoldDB" id="A0AAU7JK56"/>
<dbReference type="InterPro" id="IPR037049">
    <property type="entry name" value="DUF1214_C_sf"/>
</dbReference>
<evidence type="ECO:0000259" key="2">
    <source>
        <dbReference type="Pfam" id="PF06742"/>
    </source>
</evidence>
<dbReference type="InterPro" id="IPR010621">
    <property type="entry name" value="DUF1214"/>
</dbReference>
<feature type="domain" description="DUF1214" evidence="2">
    <location>
        <begin position="346"/>
        <end position="452"/>
    </location>
</feature>
<dbReference type="InterPro" id="IPR037050">
    <property type="entry name" value="DUF1254_sf"/>
</dbReference>
<name>A0AAU7JK56_9HYPH</name>
<protein>
    <submittedName>
        <fullName evidence="4">DUF1254 domain-containing protein</fullName>
    </submittedName>
</protein>
<reference evidence="4" key="1">
    <citation type="submission" date="2024-05" db="EMBL/GenBank/DDBJ databases">
        <authorList>
            <person name="Kim S."/>
            <person name="Heo J."/>
            <person name="Choi H."/>
            <person name="Choi Y."/>
            <person name="Kwon S.-W."/>
            <person name="Kim Y."/>
        </authorList>
    </citation>
    <scope>NUCLEOTIDE SEQUENCE</scope>
    <source>
        <strain evidence="4">KACC 23698</strain>
    </source>
</reference>
<dbReference type="PANTHER" id="PTHR36509">
    <property type="entry name" value="BLL3101 PROTEIN"/>
    <property type="match status" value="1"/>
</dbReference>
<feature type="signal peptide" evidence="1">
    <location>
        <begin position="1"/>
        <end position="23"/>
    </location>
</feature>
<dbReference type="PANTHER" id="PTHR36509:SF3">
    <property type="entry name" value="SIGNAL PEPTIDE PROTEIN"/>
    <property type="match status" value="1"/>
</dbReference>
<evidence type="ECO:0000256" key="1">
    <source>
        <dbReference type="SAM" id="SignalP"/>
    </source>
</evidence>
<feature type="domain" description="DUF1254" evidence="3">
    <location>
        <begin position="66"/>
        <end position="198"/>
    </location>
</feature>
<dbReference type="Pfam" id="PF06863">
    <property type="entry name" value="DUF1254"/>
    <property type="match status" value="1"/>
</dbReference>
<sequence length="458" mass="49836">MMIRTLVIAGALAGVLLPRAASAAGEEDLARAKVQSRAREAMIWAMPAVNFDLMVQAMQKVGGQENQIVYWSGFVDWKNQTLTPNPSTIYFMPFVDMAKVGPVVIEIPPAEGGSITGTITDAWQVAMEDVGPAGADKGKGGRYLILPPGYAKAPPRGFTVLRSQTNMAGGLFRSNVASGSEADIAKAVAYGRRIKLYPLSSAAKPPATAFIDALGAEFDSTIPYDVRFFRSLDRVVQREPWIERDKAMIDLLKSVGIKKGKAFQPDGATQTLLEQGARDAHVILDRGYEALFSPYYPGRQWALPLAPELTEGLADGFAKAGVYPVDTRGVFFSMAFSSVKHLGTGQFYLVALHDKDGRPFDGGSTYRLTVPAHAPVTLYWSVTVYDRATHALIRDQRWPGRGSNTPGLHSNPDGSVDLYFGPAAPAGKEANWTPTKPGSRWEVMMRFYGPQKPLFDKT</sequence>
<proteinExistence type="predicted"/>
<evidence type="ECO:0000259" key="3">
    <source>
        <dbReference type="Pfam" id="PF06863"/>
    </source>
</evidence>
<dbReference type="EMBL" id="CP157484">
    <property type="protein sequence ID" value="XBO40801.1"/>
    <property type="molecule type" value="Genomic_DNA"/>
</dbReference>
<dbReference type="Gene3D" id="1.10.3360.10">
    <property type="entry name" value="VPA0735-like domain"/>
    <property type="match status" value="1"/>
</dbReference>
<dbReference type="Gene3D" id="2.60.120.600">
    <property type="entry name" value="Domain of unknown function DUF1214, C-terminal domain"/>
    <property type="match status" value="1"/>
</dbReference>
<dbReference type="SUPFAM" id="SSF160935">
    <property type="entry name" value="VPA0735-like"/>
    <property type="match status" value="1"/>
</dbReference>
<dbReference type="InterPro" id="IPR010679">
    <property type="entry name" value="DUF1254"/>
</dbReference>
<evidence type="ECO:0000313" key="4">
    <source>
        <dbReference type="EMBL" id="XBO40801.1"/>
    </source>
</evidence>